<feature type="transmembrane region" description="Helical" evidence="8">
    <location>
        <begin position="218"/>
        <end position="239"/>
    </location>
</feature>
<dbReference type="NCBIfam" id="TIGR00688">
    <property type="entry name" value="rarD"/>
    <property type="match status" value="1"/>
</dbReference>
<feature type="transmembrane region" description="Helical" evidence="8">
    <location>
        <begin position="111"/>
        <end position="128"/>
    </location>
</feature>
<gene>
    <name evidence="10" type="primary">rarD</name>
    <name evidence="10" type="ORF">J0X15_12875</name>
</gene>
<evidence type="ECO:0000256" key="5">
    <source>
        <dbReference type="ARBA" id="ARBA00022692"/>
    </source>
</evidence>
<feature type="transmembrane region" description="Helical" evidence="8">
    <location>
        <begin position="79"/>
        <end position="99"/>
    </location>
</feature>
<evidence type="ECO:0000256" key="6">
    <source>
        <dbReference type="ARBA" id="ARBA00022989"/>
    </source>
</evidence>
<feature type="transmembrane region" description="Helical" evidence="8">
    <location>
        <begin position="246"/>
        <end position="268"/>
    </location>
</feature>
<reference evidence="10" key="1">
    <citation type="submission" date="2021-03" db="EMBL/GenBank/DDBJ databases">
        <title>Roseibium sp. CAU 1637 isolated from Incheon.</title>
        <authorList>
            <person name="Kim W."/>
        </authorList>
    </citation>
    <scope>NUCLEOTIDE SEQUENCE</scope>
    <source>
        <strain evidence="10">CAU 1637</strain>
    </source>
</reference>
<evidence type="ECO:0000256" key="2">
    <source>
        <dbReference type="ARBA" id="ARBA00007362"/>
    </source>
</evidence>
<dbReference type="AlphaFoldDB" id="A0A939JA63"/>
<protein>
    <submittedName>
        <fullName evidence="10">EamA family transporter RarD</fullName>
    </submittedName>
</protein>
<feature type="transmembrane region" description="Helical" evidence="8">
    <location>
        <begin position="135"/>
        <end position="153"/>
    </location>
</feature>
<evidence type="ECO:0000313" key="10">
    <source>
        <dbReference type="EMBL" id="MBO0346118.1"/>
    </source>
</evidence>
<sequence>MTVQTPAADAAETRTGFICALTAYGMWGVLPAFFKLMETVRPDFVVSHRIVWSVIFVSLFLLAVGRFSEVMEIVRQPKLVRNLCISTLLIVGNWLVFVWAVSNHQVLEVSLGYFINPLVSVVLALVVLREKISRFQGLAIGLAAVGVVLQAIIAGGLPWVSLFLAASFAGYGYMRKITPVRATPGLLIETVLLLPFVLGYLAINWVNGVEVFPTDEPVVMAALIASGALTAVPLVLFSAGARRLPLVMIGILQYIAPSMHFLQAVFIWGEPLHMGTLTTFLIIWAALAIFSYDSLKRWRRQRLGPVPTV</sequence>
<dbReference type="Pfam" id="PF00892">
    <property type="entry name" value="EamA"/>
    <property type="match status" value="1"/>
</dbReference>
<dbReference type="PANTHER" id="PTHR22911:SF137">
    <property type="entry name" value="SOLUTE CARRIER FAMILY 35 MEMBER G2-RELATED"/>
    <property type="match status" value="1"/>
</dbReference>
<feature type="transmembrane region" description="Helical" evidence="8">
    <location>
        <begin position="274"/>
        <end position="292"/>
    </location>
</feature>
<comment type="subcellular location">
    <subcellularLocation>
        <location evidence="1">Cell membrane</location>
        <topology evidence="1">Multi-pass membrane protein</topology>
    </subcellularLocation>
</comment>
<dbReference type="InterPro" id="IPR000620">
    <property type="entry name" value="EamA_dom"/>
</dbReference>
<keyword evidence="5 8" id="KW-0812">Transmembrane</keyword>
<dbReference type="EMBL" id="JAFLNF010000005">
    <property type="protein sequence ID" value="MBO0346118.1"/>
    <property type="molecule type" value="Genomic_DNA"/>
</dbReference>
<evidence type="ECO:0000313" key="11">
    <source>
        <dbReference type="Proteomes" id="UP000664779"/>
    </source>
</evidence>
<keyword evidence="4" id="KW-1003">Cell membrane</keyword>
<organism evidence="10 11">
    <name type="scientific">Roseibium limicola</name>
    <dbReference type="NCBI Taxonomy" id="2816037"/>
    <lineage>
        <taxon>Bacteria</taxon>
        <taxon>Pseudomonadati</taxon>
        <taxon>Pseudomonadota</taxon>
        <taxon>Alphaproteobacteria</taxon>
        <taxon>Hyphomicrobiales</taxon>
        <taxon>Stappiaceae</taxon>
        <taxon>Roseibium</taxon>
    </lineage>
</organism>
<feature type="transmembrane region" description="Helical" evidence="8">
    <location>
        <begin position="46"/>
        <end position="67"/>
    </location>
</feature>
<keyword evidence="11" id="KW-1185">Reference proteome</keyword>
<evidence type="ECO:0000256" key="8">
    <source>
        <dbReference type="SAM" id="Phobius"/>
    </source>
</evidence>
<dbReference type="RefSeq" id="WP_206941381.1">
    <property type="nucleotide sequence ID" value="NZ_JAFLNF010000005.1"/>
</dbReference>
<evidence type="ECO:0000256" key="7">
    <source>
        <dbReference type="ARBA" id="ARBA00023136"/>
    </source>
</evidence>
<evidence type="ECO:0000256" key="4">
    <source>
        <dbReference type="ARBA" id="ARBA00022475"/>
    </source>
</evidence>
<feature type="transmembrane region" description="Helical" evidence="8">
    <location>
        <begin position="15"/>
        <end position="34"/>
    </location>
</feature>
<evidence type="ECO:0000256" key="1">
    <source>
        <dbReference type="ARBA" id="ARBA00004651"/>
    </source>
</evidence>
<feature type="transmembrane region" description="Helical" evidence="8">
    <location>
        <begin position="186"/>
        <end position="206"/>
    </location>
</feature>
<dbReference type="SUPFAM" id="SSF103481">
    <property type="entry name" value="Multidrug resistance efflux transporter EmrE"/>
    <property type="match status" value="2"/>
</dbReference>
<name>A0A939JA63_9HYPH</name>
<dbReference type="InterPro" id="IPR037185">
    <property type="entry name" value="EmrE-like"/>
</dbReference>
<comment type="similarity">
    <text evidence="2">Belongs to the EamA transporter family.</text>
</comment>
<dbReference type="InterPro" id="IPR004626">
    <property type="entry name" value="RarD"/>
</dbReference>
<comment type="caution">
    <text evidence="10">The sequence shown here is derived from an EMBL/GenBank/DDBJ whole genome shotgun (WGS) entry which is preliminary data.</text>
</comment>
<proteinExistence type="inferred from homology"/>
<keyword evidence="6 8" id="KW-1133">Transmembrane helix</keyword>
<dbReference type="GO" id="GO:0005886">
    <property type="term" value="C:plasma membrane"/>
    <property type="evidence" value="ECO:0007669"/>
    <property type="project" value="UniProtKB-SubCell"/>
</dbReference>
<evidence type="ECO:0000259" key="9">
    <source>
        <dbReference type="Pfam" id="PF00892"/>
    </source>
</evidence>
<feature type="transmembrane region" description="Helical" evidence="8">
    <location>
        <begin position="159"/>
        <end position="174"/>
    </location>
</feature>
<keyword evidence="7 8" id="KW-0472">Membrane</keyword>
<evidence type="ECO:0000256" key="3">
    <source>
        <dbReference type="ARBA" id="ARBA00022448"/>
    </source>
</evidence>
<dbReference type="PANTHER" id="PTHR22911">
    <property type="entry name" value="ACYL-MALONYL CONDENSING ENZYME-RELATED"/>
    <property type="match status" value="1"/>
</dbReference>
<keyword evidence="3" id="KW-0813">Transport</keyword>
<accession>A0A939JA63</accession>
<feature type="domain" description="EamA" evidence="9">
    <location>
        <begin position="15"/>
        <end position="149"/>
    </location>
</feature>
<dbReference type="Proteomes" id="UP000664779">
    <property type="component" value="Unassembled WGS sequence"/>
</dbReference>